<evidence type="ECO:0000313" key="1">
    <source>
        <dbReference type="EMBL" id="ASV66058.1"/>
    </source>
</evidence>
<reference evidence="1 2" key="1">
    <citation type="submission" date="2017-08" db="EMBL/GenBank/DDBJ databases">
        <title>Complete Genome Sequence of Bacillus kochii Oregon-R-modENCODE STRAIN BDGP4, isolated from Drosophila melanogaster gut.</title>
        <authorList>
            <person name="Wan K.H."/>
            <person name="Yu C."/>
            <person name="Park S."/>
            <person name="Hammonds A.S."/>
            <person name="Booth B.W."/>
            <person name="Celniker S.E."/>
        </authorList>
    </citation>
    <scope>NUCLEOTIDE SEQUENCE [LARGE SCALE GENOMIC DNA]</scope>
    <source>
        <strain evidence="1 2">BDGP4</strain>
    </source>
</reference>
<name>A0A248TCV1_9BACI</name>
<accession>A0A248TCV1</accession>
<protein>
    <submittedName>
        <fullName evidence="1">Uncharacterized protein</fullName>
    </submittedName>
</protein>
<proteinExistence type="predicted"/>
<organism evidence="1 2">
    <name type="scientific">Cytobacillus kochii</name>
    <dbReference type="NCBI Taxonomy" id="859143"/>
    <lineage>
        <taxon>Bacteria</taxon>
        <taxon>Bacillati</taxon>
        <taxon>Bacillota</taxon>
        <taxon>Bacilli</taxon>
        <taxon>Bacillales</taxon>
        <taxon>Bacillaceae</taxon>
        <taxon>Cytobacillus</taxon>
    </lineage>
</organism>
<dbReference type="EMBL" id="CP022983">
    <property type="protein sequence ID" value="ASV66058.1"/>
    <property type="molecule type" value="Genomic_DNA"/>
</dbReference>
<dbReference type="RefSeq" id="WP_095369633.1">
    <property type="nucleotide sequence ID" value="NZ_CP022983.1"/>
</dbReference>
<sequence>MKNEEEKDLARSTRNSQSKEFICTSGVENFKIDKQNGLARPSRIKMIKIAEQKGKVRLSVVKKAKIAVTIEFRVHPD</sequence>
<keyword evidence="2" id="KW-1185">Reference proteome</keyword>
<dbReference type="KEGG" id="bko:CKF48_01185"/>
<dbReference type="AlphaFoldDB" id="A0A248TCV1"/>
<dbReference type="Proteomes" id="UP000215137">
    <property type="component" value="Chromosome"/>
</dbReference>
<evidence type="ECO:0000313" key="2">
    <source>
        <dbReference type="Proteomes" id="UP000215137"/>
    </source>
</evidence>
<gene>
    <name evidence="1" type="ORF">CKF48_01185</name>
</gene>